<dbReference type="Pfam" id="PF00528">
    <property type="entry name" value="BPD_transp_1"/>
    <property type="match status" value="1"/>
</dbReference>
<comment type="similarity">
    <text evidence="7">Belongs to the binding-protein-dependent transport system permease family.</text>
</comment>
<keyword evidence="4 7" id="KW-0812">Transmembrane</keyword>
<accession>A0A7X1FR65</accession>
<dbReference type="GO" id="GO:0055085">
    <property type="term" value="P:transmembrane transport"/>
    <property type="evidence" value="ECO:0007669"/>
    <property type="project" value="InterPro"/>
</dbReference>
<evidence type="ECO:0000256" key="1">
    <source>
        <dbReference type="ARBA" id="ARBA00004651"/>
    </source>
</evidence>
<feature type="domain" description="ABC transmembrane type-1" evidence="8">
    <location>
        <begin position="72"/>
        <end position="283"/>
    </location>
</feature>
<feature type="transmembrane region" description="Helical" evidence="7">
    <location>
        <begin position="109"/>
        <end position="126"/>
    </location>
</feature>
<dbReference type="PROSITE" id="PS50928">
    <property type="entry name" value="ABC_TM1"/>
    <property type="match status" value="1"/>
</dbReference>
<evidence type="ECO:0000313" key="9">
    <source>
        <dbReference type="EMBL" id="MBC2665433.1"/>
    </source>
</evidence>
<reference evidence="9 10" key="1">
    <citation type="submission" date="2020-08" db="EMBL/GenBank/DDBJ databases">
        <title>The genome sequence of type strain Novosphingobium flavum NBRC 111647.</title>
        <authorList>
            <person name="Liu Y."/>
        </authorList>
    </citation>
    <scope>NUCLEOTIDE SEQUENCE [LARGE SCALE GENOMIC DNA]</scope>
    <source>
        <strain evidence="9 10">NBRC 111647</strain>
    </source>
</reference>
<organism evidence="9 10">
    <name type="scientific">Novosphingobium flavum</name>
    <dbReference type="NCBI Taxonomy" id="1778672"/>
    <lineage>
        <taxon>Bacteria</taxon>
        <taxon>Pseudomonadati</taxon>
        <taxon>Pseudomonadota</taxon>
        <taxon>Alphaproteobacteria</taxon>
        <taxon>Sphingomonadales</taxon>
        <taxon>Sphingomonadaceae</taxon>
        <taxon>Novosphingobium</taxon>
    </lineage>
</organism>
<dbReference type="PANTHER" id="PTHR43005">
    <property type="entry name" value="BLR7065 PROTEIN"/>
    <property type="match status" value="1"/>
</dbReference>
<evidence type="ECO:0000256" key="3">
    <source>
        <dbReference type="ARBA" id="ARBA00022475"/>
    </source>
</evidence>
<keyword evidence="3" id="KW-1003">Cell membrane</keyword>
<feature type="transmembrane region" description="Helical" evidence="7">
    <location>
        <begin position="68"/>
        <end position="97"/>
    </location>
</feature>
<feature type="transmembrane region" description="Helical" evidence="7">
    <location>
        <begin position="158"/>
        <end position="181"/>
    </location>
</feature>
<comment type="caution">
    <text evidence="9">The sequence shown here is derived from an EMBL/GenBank/DDBJ whole genome shotgun (WGS) entry which is preliminary data.</text>
</comment>
<comment type="subcellular location">
    <subcellularLocation>
        <location evidence="1 7">Cell membrane</location>
        <topology evidence="1 7">Multi-pass membrane protein</topology>
    </subcellularLocation>
</comment>
<evidence type="ECO:0000256" key="4">
    <source>
        <dbReference type="ARBA" id="ARBA00022692"/>
    </source>
</evidence>
<proteinExistence type="inferred from homology"/>
<feature type="transmembrane region" description="Helical" evidence="7">
    <location>
        <begin position="267"/>
        <end position="287"/>
    </location>
</feature>
<evidence type="ECO:0000256" key="2">
    <source>
        <dbReference type="ARBA" id="ARBA00022448"/>
    </source>
</evidence>
<keyword evidence="2 7" id="KW-0813">Transport</keyword>
<evidence type="ECO:0000259" key="8">
    <source>
        <dbReference type="PROSITE" id="PS50928"/>
    </source>
</evidence>
<gene>
    <name evidence="9" type="ORF">H7F51_07860</name>
</gene>
<dbReference type="InterPro" id="IPR000515">
    <property type="entry name" value="MetI-like"/>
</dbReference>
<evidence type="ECO:0000256" key="6">
    <source>
        <dbReference type="ARBA" id="ARBA00023136"/>
    </source>
</evidence>
<evidence type="ECO:0000256" key="5">
    <source>
        <dbReference type="ARBA" id="ARBA00022989"/>
    </source>
</evidence>
<dbReference type="AlphaFoldDB" id="A0A7X1FR65"/>
<dbReference type="PANTHER" id="PTHR43005:SF2">
    <property type="entry name" value="INTEGRAL MEMBRANE SUGAR TRANSPORT PROTEIN"/>
    <property type="match status" value="1"/>
</dbReference>
<feature type="transmembrane region" description="Helical" evidence="7">
    <location>
        <begin position="211"/>
        <end position="231"/>
    </location>
</feature>
<dbReference type="EMBL" id="JACLAW010000005">
    <property type="protein sequence ID" value="MBC2665433.1"/>
    <property type="molecule type" value="Genomic_DNA"/>
</dbReference>
<dbReference type="GO" id="GO:0005886">
    <property type="term" value="C:plasma membrane"/>
    <property type="evidence" value="ECO:0007669"/>
    <property type="project" value="UniProtKB-SubCell"/>
</dbReference>
<dbReference type="RefSeq" id="WP_185663693.1">
    <property type="nucleotide sequence ID" value="NZ_JACLAW010000005.1"/>
</dbReference>
<sequence>MTVRASRHARRLGRLLVTPSVVALLAWMIVPLAMTLWFAALDYRLLDAGPARFAGLANFAALLADPGFYAAVITTLYLLALALALSVGGGLVLALLLDVAAFGRGALRVLVISPFFVMPTVAALVWKNLMMSPVSGVLAWIAQGLGLPAFDWFAHAPLVAVAIIVAWQWLPFAALIFLTALQSLDSEQREAAQLDGAGPIAMLRYLTLPHLARPAAVIVMIETLFLLSLFAEIFVTTGGGPGNATTNLAFLIYQQALQSYDVGGASAAGLVAVVLANIVAFFMVRLIGRSLTA</sequence>
<evidence type="ECO:0000256" key="7">
    <source>
        <dbReference type="RuleBase" id="RU363032"/>
    </source>
</evidence>
<dbReference type="SUPFAM" id="SSF161098">
    <property type="entry name" value="MetI-like"/>
    <property type="match status" value="1"/>
</dbReference>
<dbReference type="CDD" id="cd06261">
    <property type="entry name" value="TM_PBP2"/>
    <property type="match status" value="1"/>
</dbReference>
<keyword evidence="6 7" id="KW-0472">Membrane</keyword>
<keyword evidence="5 7" id="KW-1133">Transmembrane helix</keyword>
<dbReference type="InterPro" id="IPR035906">
    <property type="entry name" value="MetI-like_sf"/>
</dbReference>
<keyword evidence="10" id="KW-1185">Reference proteome</keyword>
<dbReference type="Gene3D" id="1.10.3720.10">
    <property type="entry name" value="MetI-like"/>
    <property type="match status" value="1"/>
</dbReference>
<name>A0A7X1FR65_9SPHN</name>
<feature type="transmembrane region" description="Helical" evidence="7">
    <location>
        <begin position="12"/>
        <end position="40"/>
    </location>
</feature>
<protein>
    <submittedName>
        <fullName evidence="9">Sugar ABC transporter permease</fullName>
    </submittedName>
</protein>
<dbReference type="Proteomes" id="UP000566813">
    <property type="component" value="Unassembled WGS sequence"/>
</dbReference>
<evidence type="ECO:0000313" key="10">
    <source>
        <dbReference type="Proteomes" id="UP000566813"/>
    </source>
</evidence>